<dbReference type="EMBL" id="CP071382">
    <property type="protein sequence ID" value="QSV46228.1"/>
    <property type="molecule type" value="Genomic_DNA"/>
</dbReference>
<dbReference type="RefSeq" id="WP_207164016.1">
    <property type="nucleotide sequence ID" value="NZ_CP071382.1"/>
</dbReference>
<keyword evidence="3" id="KW-1185">Reference proteome</keyword>
<dbReference type="NCBIfam" id="NF033689">
    <property type="entry name" value="N2Fix_CO_CowN"/>
    <property type="match status" value="1"/>
</dbReference>
<dbReference type="Pfam" id="PF20543">
    <property type="entry name" value="CowN"/>
    <property type="match status" value="1"/>
</dbReference>
<reference evidence="2 3" key="1">
    <citation type="submission" date="2021-03" db="EMBL/GenBank/DDBJ databases">
        <title>Geobacter metallireducens gen. nov. sp. nov., a microorganism capable of coupling the complete oxidation of organic compounds to the reduction of iron and other metals.</title>
        <authorList>
            <person name="Li Y."/>
        </authorList>
    </citation>
    <scope>NUCLEOTIDE SEQUENCE [LARGE SCALE GENOMIC DNA]</scope>
    <source>
        <strain evidence="2 3">Jerry-YX</strain>
    </source>
</reference>
<accession>A0ABX7Q443</accession>
<keyword evidence="1" id="KW-0535">Nitrogen fixation</keyword>
<proteinExistence type="inferred from homology"/>
<organism evidence="2 3">
    <name type="scientific">Geobacter benzoatilyticus</name>
    <dbReference type="NCBI Taxonomy" id="2815309"/>
    <lineage>
        <taxon>Bacteria</taxon>
        <taxon>Pseudomonadati</taxon>
        <taxon>Thermodesulfobacteriota</taxon>
        <taxon>Desulfuromonadia</taxon>
        <taxon>Geobacterales</taxon>
        <taxon>Geobacteraceae</taxon>
        <taxon>Geobacter</taxon>
    </lineage>
</organism>
<gene>
    <name evidence="2" type="primary">cowN</name>
    <name evidence="2" type="ORF">JZM60_02820</name>
</gene>
<name>A0ABX7Q443_9BACT</name>
<evidence type="ECO:0000256" key="1">
    <source>
        <dbReference type="ARBA" id="ARBA00023231"/>
    </source>
</evidence>
<dbReference type="Proteomes" id="UP000663651">
    <property type="component" value="Chromosome"/>
</dbReference>
<evidence type="ECO:0000313" key="3">
    <source>
        <dbReference type="Proteomes" id="UP000663651"/>
    </source>
</evidence>
<dbReference type="InterPro" id="IPR024899">
    <property type="entry name" value="CowN"/>
</dbReference>
<evidence type="ECO:0000313" key="2">
    <source>
        <dbReference type="EMBL" id="QSV46228.1"/>
    </source>
</evidence>
<protein>
    <submittedName>
        <fullName evidence="2">N(2)-fixation sustaining protein CowN</fullName>
    </submittedName>
</protein>
<dbReference type="HAMAP" id="MF_02117">
    <property type="entry name" value="CowN"/>
    <property type="match status" value="1"/>
</dbReference>
<sequence length="100" mass="11779">MKAKETDRYVTFKGIDGDGNARRLVAMMRRHIDNPETSNPFWEHFKKKLALCNSPESNNGRVLDELFLIHSYINNIRELLEEQDDREALQLLDRIEEESC</sequence>